<proteinExistence type="predicted"/>
<sequence length="84" mass="9010">DKGCTVDNPCKEQTNCYLNSSGVPVCYCDLGQEVDPSTPYDCIDVDLCNGSTCTDYCSEVKENISFACSCPSDKKLEADGVTCT</sequence>
<comment type="caution">
    <text evidence="1">The sequence shown here is derived from an EMBL/GenBank/DDBJ whole genome shotgun (WGS) entry which is preliminary data.</text>
</comment>
<name>A0AAD8F2F3_BIOPF</name>
<feature type="non-terminal residue" evidence="1">
    <location>
        <position position="1"/>
    </location>
</feature>
<gene>
    <name evidence="1" type="ORF">Bpfe_022413</name>
</gene>
<dbReference type="EMBL" id="JASAOG010000141">
    <property type="protein sequence ID" value="KAK0048153.1"/>
    <property type="molecule type" value="Genomic_DNA"/>
</dbReference>
<evidence type="ECO:0000313" key="1">
    <source>
        <dbReference type="EMBL" id="KAK0048153.1"/>
    </source>
</evidence>
<reference evidence="1" key="2">
    <citation type="submission" date="2023-04" db="EMBL/GenBank/DDBJ databases">
        <authorList>
            <person name="Bu L."/>
            <person name="Lu L."/>
            <person name="Laidemitt M.R."/>
            <person name="Zhang S.M."/>
            <person name="Mutuku M."/>
            <person name="Mkoji G."/>
            <person name="Steinauer M."/>
            <person name="Loker E.S."/>
        </authorList>
    </citation>
    <scope>NUCLEOTIDE SEQUENCE</scope>
    <source>
        <strain evidence="1">KasaAsao</strain>
        <tissue evidence="1">Whole Snail</tissue>
    </source>
</reference>
<feature type="non-terminal residue" evidence="1">
    <location>
        <position position="84"/>
    </location>
</feature>
<organism evidence="1 2">
    <name type="scientific">Biomphalaria pfeifferi</name>
    <name type="common">Bloodfluke planorb</name>
    <name type="synonym">Freshwater snail</name>
    <dbReference type="NCBI Taxonomy" id="112525"/>
    <lineage>
        <taxon>Eukaryota</taxon>
        <taxon>Metazoa</taxon>
        <taxon>Spiralia</taxon>
        <taxon>Lophotrochozoa</taxon>
        <taxon>Mollusca</taxon>
        <taxon>Gastropoda</taxon>
        <taxon>Heterobranchia</taxon>
        <taxon>Euthyneura</taxon>
        <taxon>Panpulmonata</taxon>
        <taxon>Hygrophila</taxon>
        <taxon>Lymnaeoidea</taxon>
        <taxon>Planorbidae</taxon>
        <taxon>Biomphalaria</taxon>
    </lineage>
</organism>
<accession>A0AAD8F2F3</accession>
<protein>
    <submittedName>
        <fullName evidence="1">Fibulin-1</fullName>
    </submittedName>
</protein>
<dbReference type="Proteomes" id="UP001233172">
    <property type="component" value="Unassembled WGS sequence"/>
</dbReference>
<dbReference type="Gene3D" id="2.10.25.10">
    <property type="entry name" value="Laminin"/>
    <property type="match status" value="1"/>
</dbReference>
<reference evidence="1" key="1">
    <citation type="journal article" date="2023" name="PLoS Negl. Trop. Dis.">
        <title>A genome sequence for Biomphalaria pfeifferi, the major vector snail for the human-infecting parasite Schistosoma mansoni.</title>
        <authorList>
            <person name="Bu L."/>
            <person name="Lu L."/>
            <person name="Laidemitt M.R."/>
            <person name="Zhang S.M."/>
            <person name="Mutuku M."/>
            <person name="Mkoji G."/>
            <person name="Steinauer M."/>
            <person name="Loker E.S."/>
        </authorList>
    </citation>
    <scope>NUCLEOTIDE SEQUENCE</scope>
    <source>
        <strain evidence="1">KasaAsao</strain>
    </source>
</reference>
<keyword evidence="2" id="KW-1185">Reference proteome</keyword>
<dbReference type="AlphaFoldDB" id="A0AAD8F2F3"/>
<evidence type="ECO:0000313" key="2">
    <source>
        <dbReference type="Proteomes" id="UP001233172"/>
    </source>
</evidence>